<dbReference type="InterPro" id="IPR039841">
    <property type="entry name" value="INTS14"/>
</dbReference>
<feature type="domain" description="Protein kinase" evidence="19">
    <location>
        <begin position="1104"/>
        <end position="1361"/>
    </location>
</feature>
<dbReference type="SMART" id="SM00220">
    <property type="entry name" value="S_TKc"/>
    <property type="match status" value="1"/>
</dbReference>
<keyword evidence="9" id="KW-0418">Kinase</keyword>
<dbReference type="InterPro" id="IPR036465">
    <property type="entry name" value="vWFA_dom_sf"/>
</dbReference>
<dbReference type="FunFam" id="3.30.200.20:FF:000042">
    <property type="entry name" value="Aurora kinase A"/>
    <property type="match status" value="1"/>
</dbReference>
<keyword evidence="14" id="KW-0539">Nucleus</keyword>
<evidence type="ECO:0000259" key="23">
    <source>
        <dbReference type="PROSITE" id="PS51294"/>
    </source>
</evidence>
<dbReference type="PROSITE" id="PS00108">
    <property type="entry name" value="PROTEIN_KINASE_ST"/>
    <property type="match status" value="1"/>
</dbReference>
<dbReference type="GO" id="GO:0006325">
    <property type="term" value="P:chromatin organization"/>
    <property type="evidence" value="ECO:0007669"/>
    <property type="project" value="UniProtKB-KW"/>
</dbReference>
<dbReference type="Pfam" id="PF16717">
    <property type="entry name" value="RAC_head"/>
    <property type="match status" value="1"/>
</dbReference>
<evidence type="ECO:0000313" key="24">
    <source>
        <dbReference type="EMBL" id="KAH0811623.1"/>
    </source>
</evidence>
<dbReference type="InterPro" id="IPR046471">
    <property type="entry name" value="IntS14_C"/>
</dbReference>
<protein>
    <recommendedName>
        <fullName evidence="3">DnaJ homolog subfamily C member 2</fullName>
    </recommendedName>
    <alternativeName>
        <fullName evidence="4">Integrator complex subunit 14</fullName>
    </alternativeName>
</protein>
<dbReference type="InterPro" id="IPR017441">
    <property type="entry name" value="Protein_kinase_ATP_BS"/>
</dbReference>
<feature type="compositionally biased region" description="Basic and acidic residues" evidence="18">
    <location>
        <begin position="1361"/>
        <end position="1372"/>
    </location>
</feature>
<keyword evidence="17" id="KW-0175">Coiled coil</keyword>
<gene>
    <name evidence="24" type="ORF">GEV33_011167</name>
</gene>
<feature type="binding site" evidence="16">
    <location>
        <position position="1133"/>
    </location>
    <ligand>
        <name>ATP</name>
        <dbReference type="ChEBI" id="CHEBI:30616"/>
    </ligand>
</feature>
<evidence type="ECO:0000313" key="25">
    <source>
        <dbReference type="Proteomes" id="UP000719412"/>
    </source>
</evidence>
<keyword evidence="8 16" id="KW-0547">Nucleotide-binding</keyword>
<dbReference type="InterPro" id="IPR036869">
    <property type="entry name" value="J_dom_sf"/>
</dbReference>
<organism evidence="24 25">
    <name type="scientific">Tenebrio molitor</name>
    <name type="common">Yellow mealworm beetle</name>
    <dbReference type="NCBI Taxonomy" id="7067"/>
    <lineage>
        <taxon>Eukaryota</taxon>
        <taxon>Metazoa</taxon>
        <taxon>Ecdysozoa</taxon>
        <taxon>Arthropoda</taxon>
        <taxon>Hexapoda</taxon>
        <taxon>Insecta</taxon>
        <taxon>Pterygota</taxon>
        <taxon>Neoptera</taxon>
        <taxon>Endopterygota</taxon>
        <taxon>Coleoptera</taxon>
        <taxon>Polyphaga</taxon>
        <taxon>Cucujiformia</taxon>
        <taxon>Tenebrionidae</taxon>
        <taxon>Tenebrio</taxon>
    </lineage>
</organism>
<dbReference type="GO" id="GO:0005829">
    <property type="term" value="C:cytosol"/>
    <property type="evidence" value="ECO:0007669"/>
    <property type="project" value="UniProtKB-SubCell"/>
</dbReference>
<dbReference type="PROSITE" id="PS50011">
    <property type="entry name" value="PROTEIN_KINASE_DOM"/>
    <property type="match status" value="1"/>
</dbReference>
<dbReference type="PROSITE" id="PS50076">
    <property type="entry name" value="DNAJ_2"/>
    <property type="match status" value="1"/>
</dbReference>
<evidence type="ECO:0000256" key="2">
    <source>
        <dbReference type="ARBA" id="ARBA00004514"/>
    </source>
</evidence>
<dbReference type="SUPFAM" id="SSF46565">
    <property type="entry name" value="Chaperone J-domain"/>
    <property type="match status" value="1"/>
</dbReference>
<dbReference type="Pfam" id="PF20504">
    <property type="entry name" value="IntS14_C"/>
    <property type="match status" value="1"/>
</dbReference>
<dbReference type="SMART" id="SM00717">
    <property type="entry name" value="SANT"/>
    <property type="match status" value="2"/>
</dbReference>
<dbReference type="GO" id="GO:0032039">
    <property type="term" value="C:integrator complex"/>
    <property type="evidence" value="ECO:0007669"/>
    <property type="project" value="InterPro"/>
</dbReference>
<evidence type="ECO:0000256" key="11">
    <source>
        <dbReference type="ARBA" id="ARBA00022853"/>
    </source>
</evidence>
<dbReference type="Gene3D" id="1.10.510.10">
    <property type="entry name" value="Transferase(Phosphotransferase) domain 1"/>
    <property type="match status" value="1"/>
</dbReference>
<evidence type="ECO:0000259" key="21">
    <source>
        <dbReference type="PROSITE" id="PS50090"/>
    </source>
</evidence>
<proteinExistence type="inferred from homology"/>
<dbReference type="SUPFAM" id="SSF46689">
    <property type="entry name" value="Homeodomain-like"/>
    <property type="match status" value="1"/>
</dbReference>
<dbReference type="Pfam" id="PF00226">
    <property type="entry name" value="DnaJ"/>
    <property type="match status" value="1"/>
</dbReference>
<keyword evidence="5" id="KW-0723">Serine/threonine-protein kinase</keyword>
<evidence type="ECO:0000256" key="8">
    <source>
        <dbReference type="ARBA" id="ARBA00022741"/>
    </source>
</evidence>
<dbReference type="SUPFAM" id="SSF56112">
    <property type="entry name" value="Protein kinase-like (PK-like)"/>
    <property type="match status" value="1"/>
</dbReference>
<dbReference type="FunFam" id="1.10.510.10:FF:000658">
    <property type="entry name" value="Protein CBG12184"/>
    <property type="match status" value="1"/>
</dbReference>
<dbReference type="InterPro" id="IPR002035">
    <property type="entry name" value="VWF_A"/>
</dbReference>
<keyword evidence="6" id="KW-0808">Transferase</keyword>
<dbReference type="InterPro" id="IPR001005">
    <property type="entry name" value="SANT/Myb"/>
</dbReference>
<evidence type="ECO:0000259" key="19">
    <source>
        <dbReference type="PROSITE" id="PS50011"/>
    </source>
</evidence>
<keyword evidence="11" id="KW-0156">Chromatin regulator</keyword>
<dbReference type="InterPro" id="IPR017930">
    <property type="entry name" value="Myb_dom"/>
</dbReference>
<dbReference type="CDD" id="cd06257">
    <property type="entry name" value="DnaJ"/>
    <property type="match status" value="1"/>
</dbReference>
<evidence type="ECO:0000256" key="17">
    <source>
        <dbReference type="SAM" id="Coils"/>
    </source>
</evidence>
<evidence type="ECO:0000256" key="1">
    <source>
        <dbReference type="ARBA" id="ARBA00004123"/>
    </source>
</evidence>
<dbReference type="InterPro" id="IPR009057">
    <property type="entry name" value="Homeodomain-like_sf"/>
</dbReference>
<evidence type="ECO:0000259" key="20">
    <source>
        <dbReference type="PROSITE" id="PS50076"/>
    </source>
</evidence>
<keyword evidence="25" id="KW-1185">Reference proteome</keyword>
<dbReference type="PROSITE" id="PS00636">
    <property type="entry name" value="DNAJ_1"/>
    <property type="match status" value="1"/>
</dbReference>
<dbReference type="InterPro" id="IPR018253">
    <property type="entry name" value="DnaJ_domain_CS"/>
</dbReference>
<evidence type="ECO:0000256" key="15">
    <source>
        <dbReference type="ARBA" id="ARBA00061449"/>
    </source>
</evidence>
<dbReference type="Pfam" id="PF21884">
    <property type="entry name" value="ZUO1-like_ZHD"/>
    <property type="match status" value="1"/>
</dbReference>
<comment type="similarity">
    <text evidence="15">Belongs to the Integrator subunit 14 family.</text>
</comment>
<dbReference type="PANTHER" id="PTHR13532:SF3">
    <property type="entry name" value="INTEGRATOR COMPLEX SUBUNIT 14"/>
    <property type="match status" value="1"/>
</dbReference>
<feature type="region of interest" description="Disordered" evidence="18">
    <location>
        <begin position="1361"/>
        <end position="1383"/>
    </location>
</feature>
<dbReference type="Pfam" id="PF00069">
    <property type="entry name" value="Pkinase"/>
    <property type="match status" value="1"/>
</dbReference>
<dbReference type="Proteomes" id="UP000719412">
    <property type="component" value="Unassembled WGS sequence"/>
</dbReference>
<dbReference type="Pfam" id="PF19435">
    <property type="entry name" value="IntS14_b-barrel"/>
    <property type="match status" value="1"/>
</dbReference>
<feature type="coiled-coil region" evidence="17">
    <location>
        <begin position="285"/>
        <end position="353"/>
    </location>
</feature>
<dbReference type="CDD" id="cd14162">
    <property type="entry name" value="STKc_TSSK4-like"/>
    <property type="match status" value="1"/>
</dbReference>
<dbReference type="Gene3D" id="1.10.287.110">
    <property type="entry name" value="DnaJ domain"/>
    <property type="match status" value="1"/>
</dbReference>
<keyword evidence="13" id="KW-0143">Chaperone</keyword>
<keyword evidence="10 16" id="KW-0067">ATP-binding</keyword>
<reference evidence="24" key="2">
    <citation type="submission" date="2021-08" db="EMBL/GenBank/DDBJ databases">
        <authorList>
            <person name="Eriksson T."/>
        </authorList>
    </citation>
    <scope>NUCLEOTIDE SEQUENCE</scope>
    <source>
        <strain evidence="24">Stoneville</strain>
        <tissue evidence="24">Whole head</tissue>
    </source>
</reference>
<evidence type="ECO:0000256" key="3">
    <source>
        <dbReference type="ARBA" id="ARBA00014469"/>
    </source>
</evidence>
<dbReference type="InterPro" id="IPR001623">
    <property type="entry name" value="DnaJ_domain"/>
</dbReference>
<dbReference type="GO" id="GO:0034472">
    <property type="term" value="P:snRNA 3'-end processing"/>
    <property type="evidence" value="ECO:0007669"/>
    <property type="project" value="TreeGrafter"/>
</dbReference>
<evidence type="ECO:0000256" key="7">
    <source>
        <dbReference type="ARBA" id="ARBA00022737"/>
    </source>
</evidence>
<evidence type="ECO:0000256" key="9">
    <source>
        <dbReference type="ARBA" id="ARBA00022777"/>
    </source>
</evidence>
<dbReference type="InterPro" id="IPR042569">
    <property type="entry name" value="RAC_head_sf"/>
</dbReference>
<dbReference type="InterPro" id="IPR054076">
    <property type="entry name" value="ZUO1-like_ZHD"/>
</dbReference>
<dbReference type="PROSITE" id="PS00107">
    <property type="entry name" value="PROTEIN_KINASE_ATP"/>
    <property type="match status" value="1"/>
</dbReference>
<comment type="caution">
    <text evidence="24">The sequence shown here is derived from an EMBL/GenBank/DDBJ whole genome shotgun (WGS) entry which is preliminary data.</text>
</comment>
<evidence type="ECO:0000256" key="12">
    <source>
        <dbReference type="ARBA" id="ARBA00023159"/>
    </source>
</evidence>
<dbReference type="Pfam" id="PF13519">
    <property type="entry name" value="VWA_2"/>
    <property type="match status" value="1"/>
</dbReference>
<dbReference type="InterPro" id="IPR047908">
    <property type="entry name" value="TSSK4_cat"/>
</dbReference>
<evidence type="ECO:0000256" key="14">
    <source>
        <dbReference type="ARBA" id="ARBA00023242"/>
    </source>
</evidence>
<dbReference type="PANTHER" id="PTHR13532">
    <property type="match status" value="1"/>
</dbReference>
<evidence type="ECO:0000259" key="22">
    <source>
        <dbReference type="PROSITE" id="PS51293"/>
    </source>
</evidence>
<dbReference type="GO" id="GO:0005524">
    <property type="term" value="F:ATP binding"/>
    <property type="evidence" value="ECO:0007669"/>
    <property type="project" value="UniProtKB-UniRule"/>
</dbReference>
<dbReference type="InterPro" id="IPR017884">
    <property type="entry name" value="SANT_dom"/>
</dbReference>
<keyword evidence="7" id="KW-0677">Repeat</keyword>
<dbReference type="SUPFAM" id="SSF53300">
    <property type="entry name" value="vWA-like"/>
    <property type="match status" value="1"/>
</dbReference>
<dbReference type="PROSITE" id="PS51293">
    <property type="entry name" value="SANT"/>
    <property type="match status" value="1"/>
</dbReference>
<dbReference type="FunFam" id="1.10.10.60:FF:000180">
    <property type="entry name" value="DnaJ (Hsp40) homolog, subfamily C, member 2"/>
    <property type="match status" value="1"/>
</dbReference>
<evidence type="ECO:0000256" key="5">
    <source>
        <dbReference type="ARBA" id="ARBA00022527"/>
    </source>
</evidence>
<sequence length="1408" mass="160435">MPTVLLLDVSLSMTRPVQVGENSETTRKHLAVLGINAFLDQLSIHSKLEFISLVEHPKDEGEEELKPEAVVYEDDVEYLRSLDPKEWKSQDHYKVLGIQNLRFKATEEIIKTAYRKKVLKHHPDKRKALGEEVKADDDYFTCITMAYETLGNPSRRRSYDSVDPEFDNNIPGGAELKKDFYEVFSYYFDLNTRWSEKSHVPKLGGPDSSREEVEKFYSFWYDFKSWREYSYEDEEDKEKCQDRDERRYVDKLNKAERLRKKKEEMSRIRSLVDLAYSNDPRIAKIKQEEKERKLAAKRAKQTAAQAKKEEEERILREAQLLKEQAEAAERARIEAKRQEREVQKRALKKERKMLRDLCKANNYYADNSEENLVNMTGLESMCEMFSLTELEELNKNLSNNGKLAFAKALKDVKQRIEKEKQEVFEAAKQKCPDNNKEAVVKAIPDWNEENIQLLVKAVNLFPAGTNQRWEVVANFINQHGNFNSAARFNSKLVLAKAKDLQNTDFSKNNLKEVANKQAFDNFKKDKRNVLNVDESGISKKLDGVTLNGDSKKLSNGDVKVKQEVAWTTTEQQLLEQALKTYPASTPERWDKIAECIPNRSKKECIKRYKELVETVKAKKAAQAGMAFSSLYEEKCAFTRDYNLIKNELQNIDDYDKTCIETALHGVNQMVLSEWGNNTACQIILITDGSTGLGPMSLKESFATINQRSATNPFPVPFSFPAKLHIVCVAPPTDPNLVKSKPLYQRLVDLTGYDGSISVPDNPLNETTVVNMFQRLAEEMYTSFKGTLKCGNLESKVILSPAPVPYTKITDFDYQTYTLSDMIEVCGFISVTDVGSPMAVSRHLVLPASANKEHLTLSTEIDLTDDDATDEGKIPSFCVLLHGALKVENMAALVTLAENWFGFVYSWADSKKKSNLMLTILTPGSDAVPWLGDLINLGPSDSPPEQVGAFPVRPQDKRSYSQNGVVWIRQAGLQSDIQKILRHARKLPEKTQQFYKELNRLRKAAISLGFLDLLNGLAYIFEQECMQLPGSAHPDCALQLQHAAEVLRKTQNRDIKFVVAPLQTNYNSSPHTQKTNSPLLSTEAVTGQPIVKEGKKQTVLESHGYVLGKTIGSGSYATVRMAHSERHNMNVAVKIVSKFSAPADYLKKFLPREIEVVKGLKHPNLIRFLQAIETTHRVYIIMEYAENGSLLEIIRRDSYIDETRARKWFRQLVDAVDYCHERGVVHRDIKCENLLINTDYEIKLSDFGFARGHMKIKNGQVPLSETFCGSYAYASPEILKGIPYQPQYSDIWSMGVVLFAMVYGRLPFDDTNYRDLVKQVTNKVVFPKEPKVSLMCKSLINKVLAPLKARIRIPGIKTDPCNKKETPAKRFEPRAASVRPDPSAREMPQNLQFFFLVNLPTFGRFLSGW</sequence>
<keyword evidence="12" id="KW-0010">Activator</keyword>
<dbReference type="EMBL" id="JABDTM020026687">
    <property type="protein sequence ID" value="KAH0811623.1"/>
    <property type="molecule type" value="Genomic_DNA"/>
</dbReference>
<dbReference type="SMART" id="SM00271">
    <property type="entry name" value="DnaJ"/>
    <property type="match status" value="1"/>
</dbReference>
<dbReference type="InterPro" id="IPR000719">
    <property type="entry name" value="Prot_kinase_dom"/>
</dbReference>
<reference evidence="24" key="1">
    <citation type="journal article" date="2020" name="J Insects Food Feed">
        <title>The yellow mealworm (Tenebrio molitor) genome: a resource for the emerging insects as food and feed industry.</title>
        <authorList>
            <person name="Eriksson T."/>
            <person name="Andere A."/>
            <person name="Kelstrup H."/>
            <person name="Emery V."/>
            <person name="Picard C."/>
        </authorList>
    </citation>
    <scope>NUCLEOTIDE SEQUENCE</scope>
    <source>
        <strain evidence="24">Stoneville</strain>
        <tissue evidence="24">Whole head</tissue>
    </source>
</reference>
<evidence type="ECO:0000256" key="6">
    <source>
        <dbReference type="ARBA" id="ARBA00022679"/>
    </source>
</evidence>
<comment type="subcellular location">
    <subcellularLocation>
        <location evidence="2">Cytoplasm</location>
        <location evidence="2">Cytosol</location>
    </subcellularLocation>
    <subcellularLocation>
        <location evidence="1">Nucleus</location>
    </subcellularLocation>
</comment>
<feature type="domain" description="J" evidence="20">
    <location>
        <begin position="91"/>
        <end position="163"/>
    </location>
</feature>
<dbReference type="CDD" id="cd00167">
    <property type="entry name" value="SANT"/>
    <property type="match status" value="1"/>
</dbReference>
<dbReference type="PROSITE" id="PS51294">
    <property type="entry name" value="HTH_MYB"/>
    <property type="match status" value="1"/>
</dbReference>
<feature type="domain" description="Myb-like" evidence="21">
    <location>
        <begin position="566"/>
        <end position="612"/>
    </location>
</feature>
<evidence type="ECO:0000256" key="4">
    <source>
        <dbReference type="ARBA" id="ARBA00016816"/>
    </source>
</evidence>
<dbReference type="Pfam" id="PF23082">
    <property type="entry name" value="Myb_DNA-binding_2"/>
    <property type="match status" value="2"/>
</dbReference>
<dbReference type="Gene3D" id="1.10.8.840">
    <property type="entry name" value="Ribosome-associated complex head domain"/>
    <property type="match status" value="1"/>
</dbReference>
<feature type="domain" description="HTH myb-type" evidence="23">
    <location>
        <begin position="565"/>
        <end position="616"/>
    </location>
</feature>
<dbReference type="Gene3D" id="1.10.10.60">
    <property type="entry name" value="Homeodomain-like"/>
    <property type="match status" value="2"/>
</dbReference>
<name>A0A8J6HDD3_TENMO</name>
<dbReference type="InterPro" id="IPR032003">
    <property type="entry name" value="RAC_head"/>
</dbReference>
<feature type="domain" description="SANT" evidence="22">
    <location>
        <begin position="561"/>
        <end position="616"/>
    </location>
</feature>
<evidence type="ECO:0000256" key="13">
    <source>
        <dbReference type="ARBA" id="ARBA00023186"/>
    </source>
</evidence>
<accession>A0A8J6HDD3</accession>
<evidence type="ECO:0000256" key="16">
    <source>
        <dbReference type="PROSITE-ProRule" id="PRU10141"/>
    </source>
</evidence>
<dbReference type="InterPro" id="IPR011009">
    <property type="entry name" value="Kinase-like_dom_sf"/>
</dbReference>
<evidence type="ECO:0000256" key="10">
    <source>
        <dbReference type="ARBA" id="ARBA00022840"/>
    </source>
</evidence>
<dbReference type="InterPro" id="IPR045814">
    <property type="entry name" value="IntS14_b-barrel"/>
</dbReference>
<dbReference type="PROSITE" id="PS50090">
    <property type="entry name" value="MYB_LIKE"/>
    <property type="match status" value="1"/>
</dbReference>
<dbReference type="InterPro" id="IPR008271">
    <property type="entry name" value="Ser/Thr_kinase_AS"/>
</dbReference>
<dbReference type="GO" id="GO:0004674">
    <property type="term" value="F:protein serine/threonine kinase activity"/>
    <property type="evidence" value="ECO:0007669"/>
    <property type="project" value="UniProtKB-KW"/>
</dbReference>
<evidence type="ECO:0000256" key="18">
    <source>
        <dbReference type="SAM" id="MobiDB-lite"/>
    </source>
</evidence>